<keyword evidence="3" id="KW-0862">Zinc</keyword>
<evidence type="ECO:0000256" key="8">
    <source>
        <dbReference type="ARBA" id="ARBA00023242"/>
    </source>
</evidence>
<gene>
    <name evidence="11" type="ORF">TCLT_LOCUS2191</name>
</gene>
<dbReference type="GO" id="GO:0005667">
    <property type="term" value="C:transcription regulator complex"/>
    <property type="evidence" value="ECO:0007669"/>
    <property type="project" value="TreeGrafter"/>
</dbReference>
<dbReference type="Proteomes" id="UP000276776">
    <property type="component" value="Unassembled WGS sequence"/>
</dbReference>
<evidence type="ECO:0000256" key="1">
    <source>
        <dbReference type="ARBA" id="ARBA00022723"/>
    </source>
</evidence>
<evidence type="ECO:0000313" key="13">
    <source>
        <dbReference type="WBParaSite" id="TCLT_0000219001-mRNA-1"/>
    </source>
</evidence>
<evidence type="ECO:0000256" key="3">
    <source>
        <dbReference type="ARBA" id="ARBA00022833"/>
    </source>
</evidence>
<reference evidence="11 12" key="2">
    <citation type="submission" date="2018-11" db="EMBL/GenBank/DDBJ databases">
        <authorList>
            <consortium name="Pathogen Informatics"/>
        </authorList>
    </citation>
    <scope>NUCLEOTIDE SEQUENCE [LARGE SCALE GENOMIC DNA]</scope>
</reference>
<keyword evidence="7" id="KW-0675">Receptor</keyword>
<feature type="region of interest" description="Disordered" evidence="9">
    <location>
        <begin position="205"/>
        <end position="247"/>
    </location>
</feature>
<feature type="region of interest" description="Disordered" evidence="9">
    <location>
        <begin position="145"/>
        <end position="185"/>
    </location>
</feature>
<reference evidence="13" key="1">
    <citation type="submission" date="2016-04" db="UniProtKB">
        <authorList>
            <consortium name="WormBaseParasite"/>
        </authorList>
    </citation>
    <scope>IDENTIFICATION</scope>
</reference>
<evidence type="ECO:0000259" key="10">
    <source>
        <dbReference type="PROSITE" id="PS51030"/>
    </source>
</evidence>
<evidence type="ECO:0000313" key="12">
    <source>
        <dbReference type="Proteomes" id="UP000276776"/>
    </source>
</evidence>
<keyword evidence="2" id="KW-0863">Zinc-finger</keyword>
<keyword evidence="12" id="KW-1185">Reference proteome</keyword>
<feature type="compositionally biased region" description="Polar residues" evidence="9">
    <location>
        <begin position="157"/>
        <end position="185"/>
    </location>
</feature>
<protein>
    <submittedName>
        <fullName evidence="13">Nuclear receptor domain-containing protein</fullName>
    </submittedName>
</protein>
<proteinExistence type="predicted"/>
<dbReference type="InterPro" id="IPR001628">
    <property type="entry name" value="Znf_hrmn_rcpt"/>
</dbReference>
<dbReference type="OrthoDB" id="6355676at2759"/>
<dbReference type="GO" id="GO:0005634">
    <property type="term" value="C:nucleus"/>
    <property type="evidence" value="ECO:0007669"/>
    <property type="project" value="TreeGrafter"/>
</dbReference>
<dbReference type="GO" id="GO:0071376">
    <property type="term" value="P:cellular response to corticotropin-releasing hormone stimulus"/>
    <property type="evidence" value="ECO:0007669"/>
    <property type="project" value="TreeGrafter"/>
</dbReference>
<feature type="compositionally biased region" description="Polar residues" evidence="9">
    <location>
        <begin position="99"/>
        <end position="115"/>
    </location>
</feature>
<feature type="region of interest" description="Disordered" evidence="9">
    <location>
        <begin position="1"/>
        <end position="21"/>
    </location>
</feature>
<dbReference type="GO" id="GO:0008270">
    <property type="term" value="F:zinc ion binding"/>
    <property type="evidence" value="ECO:0007669"/>
    <property type="project" value="UniProtKB-KW"/>
</dbReference>
<accession>A0A158RB67</accession>
<dbReference type="PANTHER" id="PTHR24085:SF9">
    <property type="match status" value="1"/>
</dbReference>
<dbReference type="SMART" id="SM00399">
    <property type="entry name" value="ZnF_C4"/>
    <property type="match status" value="1"/>
</dbReference>
<dbReference type="GO" id="GO:0035259">
    <property type="term" value="F:nuclear glucocorticoid receptor binding"/>
    <property type="evidence" value="ECO:0007669"/>
    <property type="project" value="TreeGrafter"/>
</dbReference>
<feature type="compositionally biased region" description="Polar residues" evidence="9">
    <location>
        <begin position="227"/>
        <end position="243"/>
    </location>
</feature>
<evidence type="ECO:0000313" key="11">
    <source>
        <dbReference type="EMBL" id="VDM98005.1"/>
    </source>
</evidence>
<sequence>VDVNEENSTDYNQLEHDHQVDANEEISTSYQAQRDHQAEINKENLTSYQLELDHAGDIKEKDYVTSQLRQDHHENLNKENSTSFQVEYDYQADNDKENSTNYYQQTSDDSSYNRENQSYPIILPTYDVYYSQENELDWFWGSEAEGSDECNDDKKSSSPAKTNSSNEIPDSANIPKSTADSIKPTVSTSQDQYFYQNFNLYSGLPSNTDHDGTQIKGNQFTRDHGTPQCSTAGNSGNMPSSSLEAERKKTVTAPEHTKTSQAQMQSPATSFTEYTQYDPNSVPNILPLPFISSHTLYPVLRDHLAALQQCLPHQLTQASQSSTTTSQNATTTPQSVTTFPQYLNAQLANYSSCDSNVIDNKLIVIPKGRPVLSSIYSSFTLSYELIGKDPNHDDNLCIICDDKSSGYHYGVICCEDCKMFFRKSVELDLPYICYKQGRCSVDRKVRNRCRGCRFSKCLRVGMRRELVLLDRIQRRLIKDDDYNREDVKDLDETLELAQVIIGMYRKVFPSTLTISNETDAIERVHYFYSKIPQIARINEIDHEMIVNNGVKVALVILAQIL</sequence>
<evidence type="ECO:0000256" key="4">
    <source>
        <dbReference type="ARBA" id="ARBA00023015"/>
    </source>
</evidence>
<dbReference type="Pfam" id="PF00105">
    <property type="entry name" value="zf-C4"/>
    <property type="match status" value="1"/>
</dbReference>
<dbReference type="SUPFAM" id="SSF57716">
    <property type="entry name" value="Glucocorticoid receptor-like (DNA-binding domain)"/>
    <property type="match status" value="1"/>
</dbReference>
<dbReference type="GO" id="GO:0000981">
    <property type="term" value="F:DNA-binding transcription factor activity, RNA polymerase II-specific"/>
    <property type="evidence" value="ECO:0007669"/>
    <property type="project" value="TreeGrafter"/>
</dbReference>
<keyword evidence="8" id="KW-0539">Nucleus</keyword>
<dbReference type="WBParaSite" id="TCLT_0000219001-mRNA-1">
    <property type="protein sequence ID" value="TCLT_0000219001-mRNA-1"/>
    <property type="gene ID" value="TCLT_0000219001"/>
</dbReference>
<keyword evidence="5" id="KW-0238">DNA-binding</keyword>
<dbReference type="CDD" id="cd06916">
    <property type="entry name" value="NR_DBD_like"/>
    <property type="match status" value="1"/>
</dbReference>
<organism evidence="13">
    <name type="scientific">Thelazia callipaeda</name>
    <name type="common">Oriental eyeworm</name>
    <name type="synonym">Parasitic nematode</name>
    <dbReference type="NCBI Taxonomy" id="103827"/>
    <lineage>
        <taxon>Eukaryota</taxon>
        <taxon>Metazoa</taxon>
        <taxon>Ecdysozoa</taxon>
        <taxon>Nematoda</taxon>
        <taxon>Chromadorea</taxon>
        <taxon>Rhabditida</taxon>
        <taxon>Spirurina</taxon>
        <taxon>Spiruromorpha</taxon>
        <taxon>Thelazioidea</taxon>
        <taxon>Thelaziidae</taxon>
        <taxon>Thelazia</taxon>
    </lineage>
</organism>
<dbReference type="STRING" id="103827.A0A158RB67"/>
<dbReference type="GO" id="GO:0000978">
    <property type="term" value="F:RNA polymerase II cis-regulatory region sequence-specific DNA binding"/>
    <property type="evidence" value="ECO:0007669"/>
    <property type="project" value="TreeGrafter"/>
</dbReference>
<keyword evidence="4" id="KW-0805">Transcription regulation</keyword>
<evidence type="ECO:0000256" key="7">
    <source>
        <dbReference type="ARBA" id="ARBA00023170"/>
    </source>
</evidence>
<name>A0A158RB67_THECL</name>
<keyword evidence="6" id="KW-0804">Transcription</keyword>
<dbReference type="AlphaFoldDB" id="A0A158RB67"/>
<evidence type="ECO:0000256" key="6">
    <source>
        <dbReference type="ARBA" id="ARBA00023163"/>
    </source>
</evidence>
<evidence type="ECO:0000256" key="2">
    <source>
        <dbReference type="ARBA" id="ARBA00022771"/>
    </source>
</evidence>
<feature type="region of interest" description="Disordered" evidence="9">
    <location>
        <begin position="94"/>
        <end position="115"/>
    </location>
</feature>
<dbReference type="PANTHER" id="PTHR24085">
    <property type="entry name" value="NUCLEAR HORMONE RECEPTOR"/>
    <property type="match status" value="1"/>
</dbReference>
<dbReference type="Gene3D" id="3.30.50.10">
    <property type="entry name" value="Erythroid Transcription Factor GATA-1, subunit A"/>
    <property type="match status" value="1"/>
</dbReference>
<evidence type="ECO:0000256" key="9">
    <source>
        <dbReference type="SAM" id="MobiDB-lite"/>
    </source>
</evidence>
<dbReference type="InterPro" id="IPR013088">
    <property type="entry name" value="Znf_NHR/GATA"/>
</dbReference>
<dbReference type="PRINTS" id="PR00047">
    <property type="entry name" value="STROIDFINGER"/>
</dbReference>
<evidence type="ECO:0000256" key="5">
    <source>
        <dbReference type="ARBA" id="ARBA00023125"/>
    </source>
</evidence>
<keyword evidence="1" id="KW-0479">Metal-binding</keyword>
<dbReference type="PROSITE" id="PS51030">
    <property type="entry name" value="NUCLEAR_REC_DBD_2"/>
    <property type="match status" value="1"/>
</dbReference>
<feature type="domain" description="Nuclear receptor" evidence="10">
    <location>
        <begin position="394"/>
        <end position="469"/>
    </location>
</feature>
<dbReference type="EMBL" id="UYYF01000395">
    <property type="protein sequence ID" value="VDM98005.1"/>
    <property type="molecule type" value="Genomic_DNA"/>
</dbReference>